<dbReference type="EMBL" id="JAHBBD010000014">
    <property type="protein sequence ID" value="MBW3083101.1"/>
    <property type="molecule type" value="Genomic_DNA"/>
</dbReference>
<evidence type="ECO:0000256" key="3">
    <source>
        <dbReference type="SAM" id="MobiDB-lite"/>
    </source>
</evidence>
<gene>
    <name evidence="5" type="ORF">KIH73_06905</name>
</gene>
<evidence type="ECO:0000313" key="5">
    <source>
        <dbReference type="EMBL" id="MBW3083101.1"/>
    </source>
</evidence>
<feature type="compositionally biased region" description="Low complexity" evidence="3">
    <location>
        <begin position="117"/>
        <end position="131"/>
    </location>
</feature>
<feature type="domain" description="HTH tetR-type" evidence="4">
    <location>
        <begin position="6"/>
        <end position="66"/>
    </location>
</feature>
<dbReference type="PROSITE" id="PS50977">
    <property type="entry name" value="HTH_TETR_2"/>
    <property type="match status" value="1"/>
</dbReference>
<sequence>MPHRDPDRLSQIERVTAELFGKSGYYATSLQSIADMVGITKAGLLHYVGSKDNLLTMVMRDYDVEGMAATGLTAEGFAADGPDAPATDAPATDDSPDAATDADTADADTTDADAGDGTDAGAAPRGGEPAGSRSVPEYFRQLVETNARRPEFVRLFTMLNTETLNPDHPAHAYFREREAMLEREAADPRWRIPEGVDGQAAIMAAFLAMDGIQITWLREPGRDLVAMWRRIEPALFPPQIWGEAE</sequence>
<evidence type="ECO:0000256" key="2">
    <source>
        <dbReference type="PROSITE-ProRule" id="PRU00335"/>
    </source>
</evidence>
<evidence type="ECO:0000256" key="1">
    <source>
        <dbReference type="ARBA" id="ARBA00023125"/>
    </source>
</evidence>
<dbReference type="RefSeq" id="WP_219081910.1">
    <property type="nucleotide sequence ID" value="NZ_JAHBBD010000014.1"/>
</dbReference>
<evidence type="ECO:0000313" key="6">
    <source>
        <dbReference type="Proteomes" id="UP000812844"/>
    </source>
</evidence>
<name>A0ABS6WBH4_9BIFI</name>
<dbReference type="Proteomes" id="UP000812844">
    <property type="component" value="Unassembled WGS sequence"/>
</dbReference>
<reference evidence="5 6" key="1">
    <citation type="submission" date="2021-05" db="EMBL/GenBank/DDBJ databases">
        <title>Phylogenetic classification of ten novel species belonging to the genus Bifidobacterium comprising B. colchicus sp. nov., B. abeli sp. nov., B. bicoloris sp. nov., B. guerezis sp. nov., B. rosaliae sp. nov., B. santillanensis sp. nov., B. argentati sp. nov., B. amazzoni sp. nov., B. pluviali sp. nov., and B. pinnaculum sp. nov.</title>
        <authorList>
            <person name="Lugli G.A."/>
            <person name="Ruiz Garcia L."/>
            <person name="Margolles A."/>
            <person name="Ventura M."/>
        </authorList>
    </citation>
    <scope>NUCLEOTIDE SEQUENCE [LARGE SCALE GENOMIC DNA]</scope>
    <source>
        <strain evidence="5 6">6T3</strain>
    </source>
</reference>
<dbReference type="InterPro" id="IPR001647">
    <property type="entry name" value="HTH_TetR"/>
</dbReference>
<feature type="compositionally biased region" description="Low complexity" evidence="3">
    <location>
        <begin position="78"/>
        <end position="102"/>
    </location>
</feature>
<feature type="region of interest" description="Disordered" evidence="3">
    <location>
        <begin position="76"/>
        <end position="135"/>
    </location>
</feature>
<organism evidence="5 6">
    <name type="scientific">Bifidobacterium phasiani</name>
    <dbReference type="NCBI Taxonomy" id="2834431"/>
    <lineage>
        <taxon>Bacteria</taxon>
        <taxon>Bacillati</taxon>
        <taxon>Actinomycetota</taxon>
        <taxon>Actinomycetes</taxon>
        <taxon>Bifidobacteriales</taxon>
        <taxon>Bifidobacteriaceae</taxon>
        <taxon>Bifidobacterium</taxon>
    </lineage>
</organism>
<feature type="compositionally biased region" description="Acidic residues" evidence="3">
    <location>
        <begin position="103"/>
        <end position="116"/>
    </location>
</feature>
<comment type="caution">
    <text evidence="5">The sequence shown here is derived from an EMBL/GenBank/DDBJ whole genome shotgun (WGS) entry which is preliminary data.</text>
</comment>
<keyword evidence="6" id="KW-1185">Reference proteome</keyword>
<keyword evidence="1 2" id="KW-0238">DNA-binding</keyword>
<protein>
    <submittedName>
        <fullName evidence="5">Helix-turn-helix transcriptional regulator</fullName>
    </submittedName>
</protein>
<proteinExistence type="predicted"/>
<evidence type="ECO:0000259" key="4">
    <source>
        <dbReference type="PROSITE" id="PS50977"/>
    </source>
</evidence>
<dbReference type="Pfam" id="PF00440">
    <property type="entry name" value="TetR_N"/>
    <property type="match status" value="1"/>
</dbReference>
<accession>A0ABS6WBH4</accession>
<feature type="DNA-binding region" description="H-T-H motif" evidence="2">
    <location>
        <begin position="29"/>
        <end position="48"/>
    </location>
</feature>